<keyword evidence="13" id="KW-1185">Reference proteome</keyword>
<evidence type="ECO:0000256" key="1">
    <source>
        <dbReference type="ARBA" id="ARBA00004141"/>
    </source>
</evidence>
<reference evidence="12 13" key="1">
    <citation type="journal article" date="2021" name="Elife">
        <title>Chloroplast acquisition without the gene transfer in kleptoplastic sea slugs, Plakobranchus ocellatus.</title>
        <authorList>
            <person name="Maeda T."/>
            <person name="Takahashi S."/>
            <person name="Yoshida T."/>
            <person name="Shimamura S."/>
            <person name="Takaki Y."/>
            <person name="Nagai Y."/>
            <person name="Toyoda A."/>
            <person name="Suzuki Y."/>
            <person name="Arimoto A."/>
            <person name="Ishii H."/>
            <person name="Satoh N."/>
            <person name="Nishiyama T."/>
            <person name="Hasebe M."/>
            <person name="Maruyama T."/>
            <person name="Minagawa J."/>
            <person name="Obokata J."/>
            <person name="Shigenobu S."/>
        </authorList>
    </citation>
    <scope>NUCLEOTIDE SEQUENCE [LARGE SCALE GENOMIC DNA]</scope>
</reference>
<dbReference type="Pfam" id="PF12906">
    <property type="entry name" value="RINGv"/>
    <property type="match status" value="1"/>
</dbReference>
<protein>
    <submittedName>
        <fullName evidence="12">E3 ubiquitin-protein ligase march2-like</fullName>
    </submittedName>
</protein>
<feature type="domain" description="RING-CH-type" evidence="11">
    <location>
        <begin position="178"/>
        <end position="238"/>
    </location>
</feature>
<keyword evidence="8 10" id="KW-1133">Transmembrane helix</keyword>
<evidence type="ECO:0000256" key="6">
    <source>
        <dbReference type="ARBA" id="ARBA00022786"/>
    </source>
</evidence>
<dbReference type="Gene3D" id="3.30.40.10">
    <property type="entry name" value="Zinc/RING finger domain, C3HC4 (zinc finger)"/>
    <property type="match status" value="1"/>
</dbReference>
<dbReference type="GO" id="GO:0004842">
    <property type="term" value="F:ubiquitin-protein transferase activity"/>
    <property type="evidence" value="ECO:0007669"/>
    <property type="project" value="TreeGrafter"/>
</dbReference>
<evidence type="ECO:0000313" key="13">
    <source>
        <dbReference type="Proteomes" id="UP000735302"/>
    </source>
</evidence>
<accession>A0AAV4DVC7</accession>
<keyword evidence="3 10" id="KW-0812">Transmembrane</keyword>
<evidence type="ECO:0000256" key="3">
    <source>
        <dbReference type="ARBA" id="ARBA00022692"/>
    </source>
</evidence>
<keyword evidence="7" id="KW-0862">Zinc</keyword>
<evidence type="ECO:0000259" key="11">
    <source>
        <dbReference type="PROSITE" id="PS51292"/>
    </source>
</evidence>
<gene>
    <name evidence="12" type="ORF">PoB_007436600</name>
</gene>
<dbReference type="GO" id="GO:0008270">
    <property type="term" value="F:zinc ion binding"/>
    <property type="evidence" value="ECO:0007669"/>
    <property type="project" value="UniProtKB-KW"/>
</dbReference>
<name>A0AAV4DVC7_9GAST</name>
<dbReference type="GO" id="GO:0016020">
    <property type="term" value="C:membrane"/>
    <property type="evidence" value="ECO:0007669"/>
    <property type="project" value="UniProtKB-SubCell"/>
</dbReference>
<evidence type="ECO:0000256" key="2">
    <source>
        <dbReference type="ARBA" id="ARBA00022679"/>
    </source>
</evidence>
<dbReference type="PROSITE" id="PS51292">
    <property type="entry name" value="ZF_RING_CH"/>
    <property type="match status" value="1"/>
</dbReference>
<dbReference type="PANTHER" id="PTHR46065:SF3">
    <property type="entry name" value="FI20425P1"/>
    <property type="match status" value="1"/>
</dbReference>
<evidence type="ECO:0000256" key="8">
    <source>
        <dbReference type="ARBA" id="ARBA00022989"/>
    </source>
</evidence>
<dbReference type="InterPro" id="IPR013083">
    <property type="entry name" value="Znf_RING/FYVE/PHD"/>
</dbReference>
<evidence type="ECO:0000256" key="4">
    <source>
        <dbReference type="ARBA" id="ARBA00022723"/>
    </source>
</evidence>
<keyword evidence="9 10" id="KW-0472">Membrane</keyword>
<evidence type="ECO:0000256" key="7">
    <source>
        <dbReference type="ARBA" id="ARBA00022833"/>
    </source>
</evidence>
<evidence type="ECO:0000256" key="5">
    <source>
        <dbReference type="ARBA" id="ARBA00022771"/>
    </source>
</evidence>
<evidence type="ECO:0000313" key="12">
    <source>
        <dbReference type="EMBL" id="GFO47861.1"/>
    </source>
</evidence>
<feature type="transmembrane region" description="Helical" evidence="10">
    <location>
        <begin position="300"/>
        <end position="323"/>
    </location>
</feature>
<keyword evidence="4" id="KW-0479">Metal-binding</keyword>
<dbReference type="Proteomes" id="UP000735302">
    <property type="component" value="Unassembled WGS sequence"/>
</dbReference>
<keyword evidence="5" id="KW-0863">Zinc-finger</keyword>
<feature type="transmembrane region" description="Helical" evidence="10">
    <location>
        <begin position="260"/>
        <end position="280"/>
    </location>
</feature>
<sequence length="415" mass="44944">MSGAKGNHPEDEDCPLKDSTNALKNQLVTTSITSPDLYSPGESRTVLTPNLTHCNTPSDAPTVRGSSVCASSPVRSETSSCRYLEEIITSPVIFASGDSIELMEPPECLDRTSQNHPAMWNLSFGSMKGGTGFDSLPRESEAFEAIPAAEISCTYRPCSVSSEELVHSRAQRGEAQCSALSEESACRICQEGGMHEKLVSPCLCSGTVGMVHVSCLNTWLQVTSRTSCELCGFPFPVTKRLASFREYLRHPRANMDLPNLLCDVACLTVLTPLLFSSVYLTSTGALRYESLGHAGSLFAVVVLLLALLLVYVSWASLAVVYHLRVWRAWQERNCKVSMLSEAQVSDSSVTKIMPSEMNLEMTKGIGSKSSSSHNTRGGPSYPLGGDTGVILAPINRLSGWMRVNNRVTSGYPRIA</sequence>
<dbReference type="SUPFAM" id="SSF57850">
    <property type="entry name" value="RING/U-box"/>
    <property type="match status" value="1"/>
</dbReference>
<dbReference type="InterPro" id="IPR011016">
    <property type="entry name" value="Znf_RING-CH"/>
</dbReference>
<evidence type="ECO:0000256" key="9">
    <source>
        <dbReference type="ARBA" id="ARBA00023136"/>
    </source>
</evidence>
<dbReference type="GO" id="GO:0016567">
    <property type="term" value="P:protein ubiquitination"/>
    <property type="evidence" value="ECO:0007669"/>
    <property type="project" value="TreeGrafter"/>
</dbReference>
<comment type="subcellular location">
    <subcellularLocation>
        <location evidence="1">Membrane</location>
        <topology evidence="1">Multi-pass membrane protein</topology>
    </subcellularLocation>
</comment>
<dbReference type="AlphaFoldDB" id="A0AAV4DVC7"/>
<dbReference type="PANTHER" id="PTHR46065">
    <property type="entry name" value="E3 UBIQUITIN-PROTEIN LIGASE MARCH 2/3 FAMILY MEMBER"/>
    <property type="match status" value="1"/>
</dbReference>
<keyword evidence="6" id="KW-0833">Ubl conjugation pathway</keyword>
<comment type="caution">
    <text evidence="12">The sequence shown here is derived from an EMBL/GenBank/DDBJ whole genome shotgun (WGS) entry which is preliminary data.</text>
</comment>
<dbReference type="SMART" id="SM00744">
    <property type="entry name" value="RINGv"/>
    <property type="match status" value="1"/>
</dbReference>
<keyword evidence="2" id="KW-0808">Transferase</keyword>
<organism evidence="12 13">
    <name type="scientific">Plakobranchus ocellatus</name>
    <dbReference type="NCBI Taxonomy" id="259542"/>
    <lineage>
        <taxon>Eukaryota</taxon>
        <taxon>Metazoa</taxon>
        <taxon>Spiralia</taxon>
        <taxon>Lophotrochozoa</taxon>
        <taxon>Mollusca</taxon>
        <taxon>Gastropoda</taxon>
        <taxon>Heterobranchia</taxon>
        <taxon>Euthyneura</taxon>
        <taxon>Panpulmonata</taxon>
        <taxon>Sacoglossa</taxon>
        <taxon>Placobranchoidea</taxon>
        <taxon>Plakobranchidae</taxon>
        <taxon>Plakobranchus</taxon>
    </lineage>
</organism>
<dbReference type="EMBL" id="BLXT01008354">
    <property type="protein sequence ID" value="GFO47861.1"/>
    <property type="molecule type" value="Genomic_DNA"/>
</dbReference>
<proteinExistence type="predicted"/>
<evidence type="ECO:0000256" key="10">
    <source>
        <dbReference type="SAM" id="Phobius"/>
    </source>
</evidence>